<sequence length="157" mass="18397">MSEIKGLFQKMLDEYYFKEVGDFYVVDTFPAVVKSEKYFDFEDNVLIPNKYNILNKSVLALSKLYLYDENIYVLDDVESLTYSKYTKNIIEFNDDVLKFLPSREVDKLILIFSDLRIGVLIGEGCFNYISFESKELKLVEQLCVAEGLFVCHTKDRK</sequence>
<reference evidence="1 2" key="1">
    <citation type="submission" date="2017-01" db="EMBL/GenBank/DDBJ databases">
        <title>Bacillus cereus isolates.</title>
        <authorList>
            <person name="Beno S.M."/>
        </authorList>
    </citation>
    <scope>NUCLEOTIDE SEQUENCE [LARGE SCALE GENOMIC DNA]</scope>
    <source>
        <strain evidence="1 2">FSL H8-0485</strain>
    </source>
</reference>
<dbReference type="Proteomes" id="UP000190906">
    <property type="component" value="Unassembled WGS sequence"/>
</dbReference>
<protein>
    <submittedName>
        <fullName evidence="1">Uncharacterized protein</fullName>
    </submittedName>
</protein>
<dbReference type="RefSeq" id="WP_063217505.1">
    <property type="nucleotide sequence ID" value="NZ_MUAJ01000096.1"/>
</dbReference>
<dbReference type="EMBL" id="MUAJ01000096">
    <property type="protein sequence ID" value="OOR04724.1"/>
    <property type="molecule type" value="Genomic_DNA"/>
</dbReference>
<organism evidence="1 2">
    <name type="scientific">Bacillus cereus</name>
    <dbReference type="NCBI Taxonomy" id="1396"/>
    <lineage>
        <taxon>Bacteria</taxon>
        <taxon>Bacillati</taxon>
        <taxon>Bacillota</taxon>
        <taxon>Bacilli</taxon>
        <taxon>Bacillales</taxon>
        <taxon>Bacillaceae</taxon>
        <taxon>Bacillus</taxon>
        <taxon>Bacillus cereus group</taxon>
    </lineage>
</organism>
<comment type="caution">
    <text evidence="1">The sequence shown here is derived from an EMBL/GenBank/DDBJ whole genome shotgun (WGS) entry which is preliminary data.</text>
</comment>
<evidence type="ECO:0000313" key="1">
    <source>
        <dbReference type="EMBL" id="OOR04724.1"/>
    </source>
</evidence>
<dbReference type="AlphaFoldDB" id="A0A1S9T3Y6"/>
<gene>
    <name evidence="1" type="ORF">BW897_31860</name>
</gene>
<name>A0A1S9T3Y6_BACCE</name>
<accession>A0A1S9T3Y6</accession>
<proteinExistence type="predicted"/>
<evidence type="ECO:0000313" key="2">
    <source>
        <dbReference type="Proteomes" id="UP000190906"/>
    </source>
</evidence>